<feature type="domain" description="NAD-dependent epimerase/dehydratase" evidence="1">
    <location>
        <begin position="6"/>
        <end position="223"/>
    </location>
</feature>
<dbReference type="Proteomes" id="UP000319502">
    <property type="component" value="Unassembled WGS sequence"/>
</dbReference>
<dbReference type="InterPro" id="IPR001509">
    <property type="entry name" value="Epimerase_deHydtase"/>
</dbReference>
<dbReference type="PANTHER" id="PTHR43245">
    <property type="entry name" value="BIFUNCTIONAL POLYMYXIN RESISTANCE PROTEIN ARNA"/>
    <property type="match status" value="1"/>
</dbReference>
<dbReference type="Gene3D" id="3.40.50.720">
    <property type="entry name" value="NAD(P)-binding Rossmann-like Domain"/>
    <property type="match status" value="1"/>
</dbReference>
<accession>A0A557QN78</accession>
<evidence type="ECO:0000259" key="1">
    <source>
        <dbReference type="Pfam" id="PF01370"/>
    </source>
</evidence>
<protein>
    <submittedName>
        <fullName evidence="2">NAD-dependent epimerase/dehydratase family protein</fullName>
    </submittedName>
</protein>
<dbReference type="InterPro" id="IPR050177">
    <property type="entry name" value="Lipid_A_modif_metabolic_enz"/>
</dbReference>
<dbReference type="AlphaFoldDB" id="A0A557QN78"/>
<reference evidence="2 3" key="1">
    <citation type="submission" date="2019-07" db="EMBL/GenBank/DDBJ databases">
        <title>The pathways for chlorine oxyanion respiration interact through the shared metabolite chlorate.</title>
        <authorList>
            <person name="Barnum T.P."/>
            <person name="Cheng Y."/>
            <person name="Hill K.A."/>
            <person name="Lucas L.N."/>
            <person name="Carlson H.K."/>
            <person name="Coates J.D."/>
        </authorList>
    </citation>
    <scope>NUCLEOTIDE SEQUENCE [LARGE SCALE GENOMIC DNA]</scope>
    <source>
        <strain evidence="2 3">SFB-3</strain>
    </source>
</reference>
<sequence length="316" mass="33639">MTASNIVLTGATGFIGQHFVQAAQGRAVSALTRGLKDRSGAPDNIRWVTGDLVSPGSWASLLTPGCTVINLAYPESLSSEQSLGAAQAMVRACAEANAARLIHCSTVSVYGRTSGGMIDETTPCNPLDEYGGRKLAIEEAIRASDSGACEVAVLRPAAVFGAGGQNLVALANSLCGGAALANYLRASLFGRRRMHLVPVQTVVAALLFLADCERPIGGEVFNVSDDDDALNNFRDVERILAEALEIPARKLPVLPIPSVVLKSLLHLRGRSERDPHCVYRADKIRQLGFVSPIDFEAALRSFAMLCRSDRIVRGRP</sequence>
<comment type="caution">
    <text evidence="2">The sequence shown here is derived from an EMBL/GenBank/DDBJ whole genome shotgun (WGS) entry which is preliminary data.</text>
</comment>
<gene>
    <name evidence="2" type="ORF">FHP91_13465</name>
</gene>
<evidence type="ECO:0000313" key="3">
    <source>
        <dbReference type="Proteomes" id="UP000319502"/>
    </source>
</evidence>
<evidence type="ECO:0000313" key="2">
    <source>
        <dbReference type="EMBL" id="TVO54374.1"/>
    </source>
</evidence>
<dbReference type="Pfam" id="PF01370">
    <property type="entry name" value="Epimerase"/>
    <property type="match status" value="1"/>
</dbReference>
<dbReference type="InterPro" id="IPR036291">
    <property type="entry name" value="NAD(P)-bd_dom_sf"/>
</dbReference>
<organism evidence="2 3">
    <name type="scientific">Denitromonas halophila</name>
    <dbReference type="NCBI Taxonomy" id="1629404"/>
    <lineage>
        <taxon>Bacteria</taxon>
        <taxon>Pseudomonadati</taxon>
        <taxon>Pseudomonadota</taxon>
        <taxon>Betaproteobacteria</taxon>
        <taxon>Rhodocyclales</taxon>
        <taxon>Zoogloeaceae</taxon>
        <taxon>Denitromonas</taxon>
    </lineage>
</organism>
<keyword evidence="3" id="KW-1185">Reference proteome</keyword>
<dbReference type="RefSeq" id="WP_144310088.1">
    <property type="nucleotide sequence ID" value="NZ_VMNK01000013.1"/>
</dbReference>
<dbReference type="OrthoDB" id="5295702at2"/>
<dbReference type="SUPFAM" id="SSF51735">
    <property type="entry name" value="NAD(P)-binding Rossmann-fold domains"/>
    <property type="match status" value="1"/>
</dbReference>
<dbReference type="EMBL" id="VMNK01000013">
    <property type="protein sequence ID" value="TVO54374.1"/>
    <property type="molecule type" value="Genomic_DNA"/>
</dbReference>
<proteinExistence type="predicted"/>
<name>A0A557QN78_9RHOO</name>